<dbReference type="InterPro" id="IPR011990">
    <property type="entry name" value="TPR-like_helical_dom_sf"/>
</dbReference>
<dbReference type="PANTHER" id="PTHR12830:SF9">
    <property type="entry name" value="ANAPHASE-PROMOTING COMPLEX SUBUNIT 5"/>
    <property type="match status" value="1"/>
</dbReference>
<dbReference type="CDD" id="cd16270">
    <property type="entry name" value="Apc5_N"/>
    <property type="match status" value="1"/>
</dbReference>
<dbReference type="GO" id="GO:0045842">
    <property type="term" value="P:positive regulation of mitotic metaphase/anaphase transition"/>
    <property type="evidence" value="ECO:0007669"/>
    <property type="project" value="TreeGrafter"/>
</dbReference>
<keyword evidence="11" id="KW-1185">Reference proteome</keyword>
<evidence type="ECO:0000256" key="6">
    <source>
        <dbReference type="ARBA" id="ARBA00023306"/>
    </source>
</evidence>
<dbReference type="EMBL" id="VTPC01004370">
    <property type="protein sequence ID" value="KAF2897253.1"/>
    <property type="molecule type" value="Genomic_DNA"/>
</dbReference>
<dbReference type="InterPro" id="IPR019734">
    <property type="entry name" value="TPR_rpt"/>
</dbReference>
<dbReference type="PANTHER" id="PTHR12830">
    <property type="entry name" value="ANAPHASE-PROMOTING COMPLEX SUBUNIT 5"/>
    <property type="match status" value="1"/>
</dbReference>
<dbReference type="Gene3D" id="1.25.40.10">
    <property type="entry name" value="Tetratricopeptide repeat domain"/>
    <property type="match status" value="1"/>
</dbReference>
<dbReference type="AlphaFoldDB" id="A0A8K0GGJ9"/>
<evidence type="ECO:0000256" key="5">
    <source>
        <dbReference type="ARBA" id="ARBA00022786"/>
    </source>
</evidence>
<dbReference type="GO" id="GO:0005680">
    <property type="term" value="C:anaphase-promoting complex"/>
    <property type="evidence" value="ECO:0007669"/>
    <property type="project" value="InterPro"/>
</dbReference>
<evidence type="ECO:0000256" key="3">
    <source>
        <dbReference type="ARBA" id="ARBA00022618"/>
    </source>
</evidence>
<evidence type="ECO:0000313" key="10">
    <source>
        <dbReference type="EMBL" id="KAF2897253.1"/>
    </source>
</evidence>
<keyword evidence="5" id="KW-0833">Ubl conjugation pathway</keyword>
<evidence type="ECO:0000256" key="1">
    <source>
        <dbReference type="ARBA" id="ARBA00007450"/>
    </source>
</evidence>
<accession>A0A8K0GGJ9</accession>
<proteinExistence type="inferred from homology"/>
<keyword evidence="3" id="KW-0132">Cell division</keyword>
<protein>
    <recommendedName>
        <fullName evidence="2">Anaphase-promoting complex subunit 5</fullName>
    </recommendedName>
    <alternativeName>
        <fullName evidence="7">Cyclosome subunit 5</fullName>
    </alternativeName>
</protein>
<dbReference type="InterPro" id="IPR037679">
    <property type="entry name" value="Apc5"/>
</dbReference>
<name>A0A8K0GGJ9_IGNLU</name>
<evidence type="ECO:0000256" key="7">
    <source>
        <dbReference type="ARBA" id="ARBA00031069"/>
    </source>
</evidence>
<dbReference type="GO" id="GO:0070979">
    <property type="term" value="P:protein K11-linked ubiquitination"/>
    <property type="evidence" value="ECO:0007669"/>
    <property type="project" value="TreeGrafter"/>
</dbReference>
<organism evidence="10 11">
    <name type="scientific">Ignelater luminosus</name>
    <name type="common">Cucubano</name>
    <name type="synonym">Pyrophorus luminosus</name>
    <dbReference type="NCBI Taxonomy" id="2038154"/>
    <lineage>
        <taxon>Eukaryota</taxon>
        <taxon>Metazoa</taxon>
        <taxon>Ecdysozoa</taxon>
        <taxon>Arthropoda</taxon>
        <taxon>Hexapoda</taxon>
        <taxon>Insecta</taxon>
        <taxon>Pterygota</taxon>
        <taxon>Neoptera</taxon>
        <taxon>Endopterygota</taxon>
        <taxon>Coleoptera</taxon>
        <taxon>Polyphaga</taxon>
        <taxon>Elateriformia</taxon>
        <taxon>Elateroidea</taxon>
        <taxon>Elateridae</taxon>
        <taxon>Agrypninae</taxon>
        <taxon>Pyrophorini</taxon>
        <taxon>Ignelater</taxon>
    </lineage>
</organism>
<dbReference type="OrthoDB" id="2504561at2759"/>
<reference evidence="10" key="1">
    <citation type="submission" date="2019-08" db="EMBL/GenBank/DDBJ databases">
        <title>The genome of the North American firefly Photinus pyralis.</title>
        <authorList>
            <consortium name="Photinus pyralis genome working group"/>
            <person name="Fallon T.R."/>
            <person name="Sander Lower S.E."/>
            <person name="Weng J.-K."/>
        </authorList>
    </citation>
    <scope>NUCLEOTIDE SEQUENCE</scope>
    <source>
        <strain evidence="10">TRF0915ILg1</strain>
        <tissue evidence="10">Whole body</tissue>
    </source>
</reference>
<dbReference type="UniPathway" id="UPA00143"/>
<dbReference type="GO" id="GO:0051301">
    <property type="term" value="P:cell division"/>
    <property type="evidence" value="ECO:0007669"/>
    <property type="project" value="UniProtKB-KW"/>
</dbReference>
<comment type="similarity">
    <text evidence="1">Belongs to the APC5 family.</text>
</comment>
<evidence type="ECO:0000256" key="4">
    <source>
        <dbReference type="ARBA" id="ARBA00022776"/>
    </source>
</evidence>
<comment type="function">
    <text evidence="8">Component of the anaphase promoting complex/cyclosome (APC/C), a cell cycle-regulated E3 ubiquitin ligase that controls progression through mitosis and the G1 phase of the cell cycle. The APC/C complex acts by mediating ubiquitination and subsequent degradation of target proteins: it mainly mediates the formation of 'Lys-11'-linked polyubiquitin chains and, to a lower extent, the formation of 'Lys-48'- and 'Lys-63'-linked polyubiquitin chains. The APC/C complex catalyzes assembly of branched 'Lys-11'-/'Lys-48'-linked branched ubiquitin chains on target proteins.</text>
</comment>
<evidence type="ECO:0000256" key="2">
    <source>
        <dbReference type="ARBA" id="ARBA00016066"/>
    </source>
</evidence>
<dbReference type="GO" id="GO:0031145">
    <property type="term" value="P:anaphase-promoting complex-dependent catabolic process"/>
    <property type="evidence" value="ECO:0007669"/>
    <property type="project" value="TreeGrafter"/>
</dbReference>
<evidence type="ECO:0000313" key="11">
    <source>
        <dbReference type="Proteomes" id="UP000801492"/>
    </source>
</evidence>
<evidence type="ECO:0000256" key="8">
    <source>
        <dbReference type="ARBA" id="ARBA00045696"/>
    </source>
</evidence>
<feature type="domain" description="Anaphase-promoting complex subunit 5" evidence="9">
    <location>
        <begin position="241"/>
        <end position="335"/>
    </location>
</feature>
<comment type="caution">
    <text evidence="10">The sequence shown here is derived from an EMBL/GenBank/DDBJ whole genome shotgun (WGS) entry which is preliminary data.</text>
</comment>
<gene>
    <name evidence="10" type="ORF">ILUMI_08926</name>
</gene>
<keyword evidence="6" id="KW-0131">Cell cycle</keyword>
<keyword evidence="4" id="KW-0498">Mitosis</keyword>
<evidence type="ECO:0000259" key="9">
    <source>
        <dbReference type="Pfam" id="PF12862"/>
    </source>
</evidence>
<sequence length="738" mass="84849">MSIPKEASTTNKKSHKEILTPHRLTVAVLINEYFKLREADTHQQLSKKYNRDFCILLLKLIQSPDLTLFDLQNVLISGKYMMIPLLITNFNETLAQLNAEGTGFLLNLMSDIGKLILRDSDTVVNKLLAQINKNSYYLRRLLINFDKLTFSEVTSVVSAFQRYYTVENTQERMGVKRKLELFTNDDWYVNRDQWSRRQAELFIASQAALLSGNEEKAFNPKDLNIHIRNLLKTNPDLAEAHFLNYLNYLRVKEFCGAIRSLYHCFDRNVLIDSKGNVDEKSKGFRFAALNLAVLHFHFGHKEEAVAALKEAIMLAQETNDNICLQHALSWLYCLTDVNKDKLLEHSILKSLDLNLTYIVSLGIQSFVQYAGISGGTPKYIFETITRSDIVNSQHIYADLTCTSYAQKAGLWLFYGKTEMCSLWSQLLLHINSDDSLGKMYFGEASCQAICNMSNHLLLQGEYTKAIAVLTLAKERFPSEPTSHIWMLCECLFTFTRALHHEEWIEAEAAAQRMAVYDVWESHLRMTELFLQKRDFYAAQKCIREVLDNRNDSNLKLRIDYHVRAMILLAETQYTSNYPNVVPPMAFNVCLAYVNDFHLDYLGALVYLHLANVQLLMGMPAQALKLLSGCLVQILTHGGIYDRARAMLLYVKCTVANAGHKSKEERREIIIESADMLNKVCIDFIKAEAYSRVKDVLYLQARLYHEVELIEKRNKCALEYRLLEEDHPSKNNTALATFL</sequence>
<dbReference type="SMART" id="SM00028">
    <property type="entry name" value="TPR"/>
    <property type="match status" value="4"/>
</dbReference>
<dbReference type="Proteomes" id="UP000801492">
    <property type="component" value="Unassembled WGS sequence"/>
</dbReference>
<dbReference type="SUPFAM" id="SSF48452">
    <property type="entry name" value="TPR-like"/>
    <property type="match status" value="1"/>
</dbReference>
<dbReference type="Pfam" id="PF12862">
    <property type="entry name" value="ANAPC5"/>
    <property type="match status" value="1"/>
</dbReference>
<dbReference type="InterPro" id="IPR026000">
    <property type="entry name" value="Apc5_dom"/>
</dbReference>